<dbReference type="EMBL" id="QXFY01004731">
    <property type="protein sequence ID" value="KAE9275698.1"/>
    <property type="molecule type" value="Genomic_DNA"/>
</dbReference>
<dbReference type="EMBL" id="QXFX01004846">
    <property type="protein sequence ID" value="KAE9062554.1"/>
    <property type="molecule type" value="Genomic_DNA"/>
</dbReference>
<dbReference type="Proteomes" id="UP000486351">
    <property type="component" value="Unassembled WGS sequence"/>
</dbReference>
<dbReference type="AlphaFoldDB" id="A0A6G0JNC5"/>
<protein>
    <submittedName>
        <fullName evidence="1">Uncharacterized protein</fullName>
    </submittedName>
</protein>
<comment type="caution">
    <text evidence="1">The sequence shown here is derived from an EMBL/GenBank/DDBJ whole genome shotgun (WGS) entry which is preliminary data.</text>
</comment>
<evidence type="ECO:0000313" key="1">
    <source>
        <dbReference type="EMBL" id="KAE9062554.1"/>
    </source>
</evidence>
<accession>A0A6G0JNC5</accession>
<name>A0A6G0JNC5_9STRA</name>
<evidence type="ECO:0000313" key="2">
    <source>
        <dbReference type="EMBL" id="KAE9275698.1"/>
    </source>
</evidence>
<proteinExistence type="predicted"/>
<evidence type="ECO:0000313" key="4">
    <source>
        <dbReference type="Proteomes" id="UP000488956"/>
    </source>
</evidence>
<evidence type="ECO:0000313" key="3">
    <source>
        <dbReference type="Proteomes" id="UP000486351"/>
    </source>
</evidence>
<sequence>MATDAYTLAKAMKIMPMTARTGPAREKLPGIPSVPMP</sequence>
<dbReference type="Proteomes" id="UP000488956">
    <property type="component" value="Unassembled WGS sequence"/>
</dbReference>
<reference evidence="3 4" key="1">
    <citation type="submission" date="2018-09" db="EMBL/GenBank/DDBJ databases">
        <title>Genomic investigation of the strawberry pathogen Phytophthora fragariae indicates pathogenicity is determined by transcriptional variation in three key races.</title>
        <authorList>
            <person name="Adams T.M."/>
            <person name="Armitage A.D."/>
            <person name="Sobczyk M.K."/>
            <person name="Bates H.J."/>
            <person name="Dunwell J.M."/>
            <person name="Nellist C.F."/>
            <person name="Harrison R.J."/>
        </authorList>
    </citation>
    <scope>NUCLEOTIDE SEQUENCE [LARGE SCALE GENOMIC DNA]</scope>
    <source>
        <strain evidence="2 3">NOV-77</strain>
        <strain evidence="1 4">ONT-3</strain>
    </source>
</reference>
<organism evidence="1 4">
    <name type="scientific">Phytophthora fragariae</name>
    <dbReference type="NCBI Taxonomy" id="53985"/>
    <lineage>
        <taxon>Eukaryota</taxon>
        <taxon>Sar</taxon>
        <taxon>Stramenopiles</taxon>
        <taxon>Oomycota</taxon>
        <taxon>Peronosporomycetes</taxon>
        <taxon>Peronosporales</taxon>
        <taxon>Peronosporaceae</taxon>
        <taxon>Phytophthora</taxon>
    </lineage>
</organism>
<gene>
    <name evidence="2" type="ORF">PF008_g29291</name>
    <name evidence="1" type="ORF">PF010_g29352</name>
</gene>